<evidence type="ECO:0000313" key="2">
    <source>
        <dbReference type="Proteomes" id="UP001501821"/>
    </source>
</evidence>
<accession>A0ABP7IXS2</accession>
<organism evidence="1 2">
    <name type="scientific">Nocardioides panacisoli</name>
    <dbReference type="NCBI Taxonomy" id="627624"/>
    <lineage>
        <taxon>Bacteria</taxon>
        <taxon>Bacillati</taxon>
        <taxon>Actinomycetota</taxon>
        <taxon>Actinomycetes</taxon>
        <taxon>Propionibacteriales</taxon>
        <taxon>Nocardioidaceae</taxon>
        <taxon>Nocardioides</taxon>
    </lineage>
</organism>
<gene>
    <name evidence="1" type="ORF">GCM10022242_33410</name>
</gene>
<sequence length="178" mass="19843">MFNRPLWGFAGATALVAVALTLGPRADASGHASKFDDLRDVTAPFRAGPAAPWTTEVIDLDGISCITDPDGTGDMGVHYVDVDNLQDGRIRRLAPEALIYEPESDGSNQLVAAEYLVLADAWDAEHQRAPKLYGQRFERVEEGNRYGLPTFYELHVWHERHNSLGTFNDWNPRVYCPE</sequence>
<reference evidence="2" key="1">
    <citation type="journal article" date="2019" name="Int. J. Syst. Evol. Microbiol.">
        <title>The Global Catalogue of Microorganisms (GCM) 10K type strain sequencing project: providing services to taxonomists for standard genome sequencing and annotation.</title>
        <authorList>
            <consortium name="The Broad Institute Genomics Platform"/>
            <consortium name="The Broad Institute Genome Sequencing Center for Infectious Disease"/>
            <person name="Wu L."/>
            <person name="Ma J."/>
        </authorList>
    </citation>
    <scope>NUCLEOTIDE SEQUENCE [LARGE SCALE GENOMIC DNA]</scope>
    <source>
        <strain evidence="2">JCM 16953</strain>
    </source>
</reference>
<evidence type="ECO:0000313" key="1">
    <source>
        <dbReference type="EMBL" id="GAA3829365.1"/>
    </source>
</evidence>
<dbReference type="Proteomes" id="UP001501821">
    <property type="component" value="Unassembled WGS sequence"/>
</dbReference>
<name>A0ABP7IXS2_9ACTN</name>
<keyword evidence="2" id="KW-1185">Reference proteome</keyword>
<dbReference type="RefSeq" id="WP_344777538.1">
    <property type="nucleotide sequence ID" value="NZ_BAABAH010000014.1"/>
</dbReference>
<dbReference type="EMBL" id="BAABAH010000014">
    <property type="protein sequence ID" value="GAA3829365.1"/>
    <property type="molecule type" value="Genomic_DNA"/>
</dbReference>
<comment type="caution">
    <text evidence="1">The sequence shown here is derived from an EMBL/GenBank/DDBJ whole genome shotgun (WGS) entry which is preliminary data.</text>
</comment>
<proteinExistence type="predicted"/>
<protein>
    <submittedName>
        <fullName evidence="1">Uncharacterized protein</fullName>
    </submittedName>
</protein>